<feature type="transmembrane region" description="Helical" evidence="8">
    <location>
        <begin position="334"/>
        <end position="364"/>
    </location>
</feature>
<name>A0A498H227_9EURY</name>
<evidence type="ECO:0000256" key="4">
    <source>
        <dbReference type="ARBA" id="ARBA00022692"/>
    </source>
</evidence>
<evidence type="ECO:0000256" key="3">
    <source>
        <dbReference type="ARBA" id="ARBA00022475"/>
    </source>
</evidence>
<organism evidence="9 10">
    <name type="scientific">Methanoculleus taiwanensis</name>
    <dbReference type="NCBI Taxonomy" id="1550565"/>
    <lineage>
        <taxon>Archaea</taxon>
        <taxon>Methanobacteriati</taxon>
        <taxon>Methanobacteriota</taxon>
        <taxon>Stenosarchaea group</taxon>
        <taxon>Methanomicrobia</taxon>
        <taxon>Methanomicrobiales</taxon>
        <taxon>Methanomicrobiaceae</taxon>
        <taxon>Methanoculleus</taxon>
    </lineage>
</organism>
<evidence type="ECO:0000256" key="1">
    <source>
        <dbReference type="ARBA" id="ARBA00004651"/>
    </source>
</evidence>
<feature type="transmembrane region" description="Helical" evidence="8">
    <location>
        <begin position="376"/>
        <end position="398"/>
    </location>
</feature>
<dbReference type="OrthoDB" id="214119at2157"/>
<dbReference type="Pfam" id="PF01554">
    <property type="entry name" value="MatE"/>
    <property type="match status" value="2"/>
</dbReference>
<feature type="transmembrane region" description="Helical" evidence="8">
    <location>
        <begin position="32"/>
        <end position="53"/>
    </location>
</feature>
<feature type="transmembrane region" description="Helical" evidence="8">
    <location>
        <begin position="184"/>
        <end position="203"/>
    </location>
</feature>
<dbReference type="GO" id="GO:0005886">
    <property type="term" value="C:plasma membrane"/>
    <property type="evidence" value="ECO:0007669"/>
    <property type="project" value="UniProtKB-SubCell"/>
</dbReference>
<dbReference type="AlphaFoldDB" id="A0A498H227"/>
<dbReference type="PIRSF" id="PIRSF006603">
    <property type="entry name" value="DinF"/>
    <property type="match status" value="1"/>
</dbReference>
<feature type="transmembrane region" description="Helical" evidence="8">
    <location>
        <begin position="405"/>
        <end position="430"/>
    </location>
</feature>
<dbReference type="InterPro" id="IPR048279">
    <property type="entry name" value="MdtK-like"/>
</dbReference>
<dbReference type="RefSeq" id="WP_128692808.1">
    <property type="nucleotide sequence ID" value="NZ_LHQS01000001.1"/>
</dbReference>
<keyword evidence="5 8" id="KW-1133">Transmembrane helix</keyword>
<evidence type="ECO:0000313" key="10">
    <source>
        <dbReference type="Proteomes" id="UP000290932"/>
    </source>
</evidence>
<keyword evidence="4 8" id="KW-0812">Transmembrane</keyword>
<feature type="transmembrane region" description="Helical" evidence="8">
    <location>
        <begin position="297"/>
        <end position="322"/>
    </location>
</feature>
<feature type="transmembrane region" description="Helical" evidence="8">
    <location>
        <begin position="266"/>
        <end position="291"/>
    </location>
</feature>
<accession>A0A498H227</accession>
<keyword evidence="6 8" id="KW-0472">Membrane</keyword>
<keyword evidence="2" id="KW-0813">Transport</keyword>
<sequence length="473" mass="49104">MPTSDSEDSTPFSNQPRETEGTRTLLADPKAAIIRLSVPMMVAMTLLTLYNVVDAFWVAGLGATALAAVGFSFPLFVITIGLATGLGTGGEAALARMIGARNKAGADSVAMHTILLMTILAALVTVPLTFVADDLFILMGAGEAAGMAAEYTKILFLGTIFLLFGEVAYAVLHGEGDAKRTMYAMALGAVANLVLDPILIYTFDMGIAGAAWATILAEILAAVPMAYWLFVKKDTYVSLSLHRFAPDAGIARDILRVGCPAAAEQLVLALTALVLNGIIVLIASTDGIAIYSVGWRVVSIGLTPILAISTAVVAVTGATYGAEAYAKMESALLYAVRLGLLIGGAVAATTFILAPWIAAVFAAADDTSGITAELTIFLRIMSLVYPIVGFGLCSSSLFQGTGRGAYSLTITILQTVVLSAFFVWLFALVFGMGLDGVWWGIAAGNAVGALLGFVWAHHFTAGLKGAQVTPAAA</sequence>
<evidence type="ECO:0000256" key="7">
    <source>
        <dbReference type="SAM" id="MobiDB-lite"/>
    </source>
</evidence>
<evidence type="ECO:0000256" key="5">
    <source>
        <dbReference type="ARBA" id="ARBA00022989"/>
    </source>
</evidence>
<feature type="transmembrane region" description="Helical" evidence="8">
    <location>
        <begin position="209"/>
        <end position="230"/>
    </location>
</feature>
<dbReference type="NCBIfam" id="TIGR00797">
    <property type="entry name" value="matE"/>
    <property type="match status" value="1"/>
</dbReference>
<evidence type="ECO:0000256" key="8">
    <source>
        <dbReference type="SAM" id="Phobius"/>
    </source>
</evidence>
<keyword evidence="3" id="KW-1003">Cell membrane</keyword>
<dbReference type="InterPro" id="IPR052031">
    <property type="entry name" value="Membrane_Transporter-Flippase"/>
</dbReference>
<feature type="region of interest" description="Disordered" evidence="7">
    <location>
        <begin position="1"/>
        <end position="21"/>
    </location>
</feature>
<dbReference type="PANTHER" id="PTHR43549:SF2">
    <property type="entry name" value="MULTIDRUG RESISTANCE PROTEIN NORM-RELATED"/>
    <property type="match status" value="1"/>
</dbReference>
<comment type="subcellular location">
    <subcellularLocation>
        <location evidence="1">Cell membrane</location>
        <topology evidence="1">Multi-pass membrane protein</topology>
    </subcellularLocation>
</comment>
<feature type="transmembrane region" description="Helical" evidence="8">
    <location>
        <begin position="109"/>
        <end position="131"/>
    </location>
</feature>
<gene>
    <name evidence="9" type="ORF">ABH15_02660</name>
</gene>
<dbReference type="EMBL" id="LHQS01000001">
    <property type="protein sequence ID" value="RXE57051.1"/>
    <property type="molecule type" value="Genomic_DNA"/>
</dbReference>
<evidence type="ECO:0000256" key="6">
    <source>
        <dbReference type="ARBA" id="ARBA00023136"/>
    </source>
</evidence>
<protein>
    <submittedName>
        <fullName evidence="9">Multidrug transporter MatE</fullName>
    </submittedName>
</protein>
<reference evidence="9 10" key="1">
    <citation type="journal article" date="2015" name="Int. J. Syst. Evol. Microbiol.">
        <title>Methanoculleus taiwanensis sp. nov., a methanogen isolated from deep marine sediment at the deformation front area near Taiwan.</title>
        <authorList>
            <person name="Weng C.Y."/>
            <person name="Chen S.C."/>
            <person name="Lai M.C."/>
            <person name="Wu S.Y."/>
            <person name="Lin S."/>
            <person name="Yang T.F."/>
            <person name="Chen P.C."/>
        </authorList>
    </citation>
    <scope>NUCLEOTIDE SEQUENCE [LARGE SCALE GENOMIC DNA]</scope>
    <source>
        <strain evidence="9 10">CYW4</strain>
    </source>
</reference>
<feature type="transmembrane region" description="Helical" evidence="8">
    <location>
        <begin position="65"/>
        <end position="88"/>
    </location>
</feature>
<dbReference type="CDD" id="cd13147">
    <property type="entry name" value="MATE_MJ0709_like"/>
    <property type="match status" value="1"/>
</dbReference>
<evidence type="ECO:0000256" key="2">
    <source>
        <dbReference type="ARBA" id="ARBA00022448"/>
    </source>
</evidence>
<keyword evidence="10" id="KW-1185">Reference proteome</keyword>
<dbReference type="PANTHER" id="PTHR43549">
    <property type="entry name" value="MULTIDRUG RESISTANCE PROTEIN YPNP-RELATED"/>
    <property type="match status" value="1"/>
</dbReference>
<feature type="transmembrane region" description="Helical" evidence="8">
    <location>
        <begin position="151"/>
        <end position="172"/>
    </location>
</feature>
<dbReference type="GO" id="GO:0042910">
    <property type="term" value="F:xenobiotic transmembrane transporter activity"/>
    <property type="evidence" value="ECO:0007669"/>
    <property type="project" value="InterPro"/>
</dbReference>
<dbReference type="GO" id="GO:0015297">
    <property type="term" value="F:antiporter activity"/>
    <property type="evidence" value="ECO:0007669"/>
    <property type="project" value="InterPro"/>
</dbReference>
<evidence type="ECO:0000313" key="9">
    <source>
        <dbReference type="EMBL" id="RXE57051.1"/>
    </source>
</evidence>
<comment type="caution">
    <text evidence="9">The sequence shown here is derived from an EMBL/GenBank/DDBJ whole genome shotgun (WGS) entry which is preliminary data.</text>
</comment>
<dbReference type="Proteomes" id="UP000290932">
    <property type="component" value="Unassembled WGS sequence"/>
</dbReference>
<proteinExistence type="predicted"/>
<feature type="transmembrane region" description="Helical" evidence="8">
    <location>
        <begin position="436"/>
        <end position="456"/>
    </location>
</feature>
<dbReference type="InterPro" id="IPR002528">
    <property type="entry name" value="MATE_fam"/>
</dbReference>